<dbReference type="OrthoDB" id="838474at2"/>
<gene>
    <name evidence="1" type="ORF">Q766_02325</name>
</gene>
<keyword evidence="2" id="KW-1185">Reference proteome</keyword>
<evidence type="ECO:0000313" key="1">
    <source>
        <dbReference type="EMBL" id="KGO94970.1"/>
    </source>
</evidence>
<reference evidence="1 2" key="1">
    <citation type="submission" date="2013-09" db="EMBL/GenBank/DDBJ databases">
        <authorList>
            <person name="Zeng Z."/>
            <person name="Chen C."/>
        </authorList>
    </citation>
    <scope>NUCLEOTIDE SEQUENCE [LARGE SCALE GENOMIC DNA]</scope>
    <source>
        <strain evidence="1 2">WB 4.1-42</strain>
    </source>
</reference>
<comment type="caution">
    <text evidence="1">The sequence shown here is derived from an EMBL/GenBank/DDBJ whole genome shotgun (WGS) entry which is preliminary data.</text>
</comment>
<accession>A0A0A2N3D4</accession>
<dbReference type="EMBL" id="JRLY01000001">
    <property type="protein sequence ID" value="KGO94970.1"/>
    <property type="molecule type" value="Genomic_DNA"/>
</dbReference>
<organism evidence="1 2">
    <name type="scientific">Flavobacterium subsaxonicum WB 4.1-42 = DSM 21790</name>
    <dbReference type="NCBI Taxonomy" id="1121898"/>
    <lineage>
        <taxon>Bacteria</taxon>
        <taxon>Pseudomonadati</taxon>
        <taxon>Bacteroidota</taxon>
        <taxon>Flavobacteriia</taxon>
        <taxon>Flavobacteriales</taxon>
        <taxon>Flavobacteriaceae</taxon>
        <taxon>Flavobacterium</taxon>
    </lineage>
</organism>
<proteinExistence type="predicted"/>
<name>A0A0A2N3D4_9FLAO</name>
<protein>
    <recommendedName>
        <fullName evidence="3">Lipoprotein</fullName>
    </recommendedName>
</protein>
<evidence type="ECO:0008006" key="3">
    <source>
        <dbReference type="Google" id="ProtNLM"/>
    </source>
</evidence>
<dbReference type="RefSeq" id="WP_026992350.1">
    <property type="nucleotide sequence ID" value="NZ_JRLY01000001.1"/>
</dbReference>
<dbReference type="AlphaFoldDB" id="A0A0A2N3D4"/>
<dbReference type="Proteomes" id="UP000030111">
    <property type="component" value="Unassembled WGS sequence"/>
</dbReference>
<evidence type="ECO:0000313" key="2">
    <source>
        <dbReference type="Proteomes" id="UP000030111"/>
    </source>
</evidence>
<sequence length="160" mass="17837">MGFKFRTLLYISVLSILIACKKEEPTPVAPLNQAPKTAQASMLYISAFSEFPAEIEGCSCNFSNDSLDYSAQKFIYMNDFKQTSFIKVNGVLTKFTETSRKDVDSINVISTYNNADYEMIIEMEDKGKHGPESSIKTGTIKLTDKNGKTLEKAFYGECGC</sequence>
<dbReference type="eggNOG" id="ENOG50341SX">
    <property type="taxonomic scope" value="Bacteria"/>
</dbReference>
<dbReference type="PROSITE" id="PS51257">
    <property type="entry name" value="PROKAR_LIPOPROTEIN"/>
    <property type="match status" value="1"/>
</dbReference>